<keyword evidence="1" id="KW-0472">Membrane</keyword>
<accession>A0A2A4SML9</accession>
<comment type="caution">
    <text evidence="2">The sequence shown here is derived from an EMBL/GenBank/DDBJ whole genome shotgun (WGS) entry which is preliminary data.</text>
</comment>
<dbReference type="Proteomes" id="UP000218113">
    <property type="component" value="Unassembled WGS sequence"/>
</dbReference>
<evidence type="ECO:0000313" key="3">
    <source>
        <dbReference type="Proteomes" id="UP000218113"/>
    </source>
</evidence>
<name>A0A2A4SML9_9DELT</name>
<proteinExistence type="predicted"/>
<keyword evidence="1" id="KW-0812">Transmembrane</keyword>
<dbReference type="EMBL" id="NVSR01000163">
    <property type="protein sequence ID" value="PCI22331.1"/>
    <property type="molecule type" value="Genomic_DNA"/>
</dbReference>
<reference evidence="3" key="1">
    <citation type="submission" date="2017-08" db="EMBL/GenBank/DDBJ databases">
        <title>A dynamic microbial community with high functional redundancy inhabits the cold, oxic subseafloor aquifer.</title>
        <authorList>
            <person name="Tully B.J."/>
            <person name="Wheat C.G."/>
            <person name="Glazer B.T."/>
            <person name="Huber J.A."/>
        </authorList>
    </citation>
    <scope>NUCLEOTIDE SEQUENCE [LARGE SCALE GENOMIC DNA]</scope>
</reference>
<protein>
    <submittedName>
        <fullName evidence="2">Uncharacterized protein</fullName>
    </submittedName>
</protein>
<evidence type="ECO:0000313" key="2">
    <source>
        <dbReference type="EMBL" id="PCI22331.1"/>
    </source>
</evidence>
<organism evidence="2 3">
    <name type="scientific">SAR324 cluster bacterium</name>
    <dbReference type="NCBI Taxonomy" id="2024889"/>
    <lineage>
        <taxon>Bacteria</taxon>
        <taxon>Deltaproteobacteria</taxon>
        <taxon>SAR324 cluster</taxon>
    </lineage>
</organism>
<dbReference type="AlphaFoldDB" id="A0A2A4SML9"/>
<feature type="transmembrane region" description="Helical" evidence="1">
    <location>
        <begin position="6"/>
        <end position="23"/>
    </location>
</feature>
<sequence length="24" mass="2679">MAEGILNFHNHIMFFVIGIATFVG</sequence>
<evidence type="ECO:0000256" key="1">
    <source>
        <dbReference type="SAM" id="Phobius"/>
    </source>
</evidence>
<gene>
    <name evidence="2" type="ORF">COB67_13515</name>
</gene>
<keyword evidence="1" id="KW-1133">Transmembrane helix</keyword>